<feature type="region of interest" description="Disordered" evidence="3">
    <location>
        <begin position="671"/>
        <end position="697"/>
    </location>
</feature>
<proteinExistence type="predicted"/>
<reference evidence="5" key="1">
    <citation type="submission" date="2014-03" db="EMBL/GenBank/DDBJ databases">
        <authorList>
            <person name="Aksoy S."/>
            <person name="Warren W."/>
            <person name="Wilson R.K."/>
        </authorList>
    </citation>
    <scope>NUCLEOTIDE SEQUENCE [LARGE SCALE GENOMIC DNA]</scope>
    <source>
        <strain evidence="5">IAEA</strain>
    </source>
</reference>
<evidence type="ECO:0000256" key="1">
    <source>
        <dbReference type="ARBA" id="ARBA00023054"/>
    </source>
</evidence>
<organism evidence="4 5">
    <name type="scientific">Glossina brevipalpis</name>
    <dbReference type="NCBI Taxonomy" id="37001"/>
    <lineage>
        <taxon>Eukaryota</taxon>
        <taxon>Metazoa</taxon>
        <taxon>Ecdysozoa</taxon>
        <taxon>Arthropoda</taxon>
        <taxon>Hexapoda</taxon>
        <taxon>Insecta</taxon>
        <taxon>Pterygota</taxon>
        <taxon>Neoptera</taxon>
        <taxon>Endopterygota</taxon>
        <taxon>Diptera</taxon>
        <taxon>Brachycera</taxon>
        <taxon>Muscomorpha</taxon>
        <taxon>Hippoboscoidea</taxon>
        <taxon>Glossinidae</taxon>
        <taxon>Glossina</taxon>
    </lineage>
</organism>
<dbReference type="PANTHER" id="PTHR24200:SF11">
    <property type="entry name" value="TOUCAN, ISOFORM A"/>
    <property type="match status" value="1"/>
</dbReference>
<evidence type="ECO:0000256" key="3">
    <source>
        <dbReference type="SAM" id="MobiDB-lite"/>
    </source>
</evidence>
<accession>A0A1A9WXR3</accession>
<sequence length="880" mass="98536">MHQALLLSEGSPTYDHNRILNQTNSQPANATTSVVTTTIKNASKTEPTITEINEITSTPAVVNSFLPDKSDENKRVRSRTSSPLSNNSKLTASSDKKNKQHHLHASSSFRNLPLHRLSEDELALARLEREEAEEATLSYNESLKCQRLETLFREQTQHQNKSFEALAVLLQYLVYDLDAFACPAVKAENVTLQEKLCKTLALLEETKSACSELQDQLCDKEAYYVQRENELHALHRCELEKTSLQISEFQLLAKQQMSEFENKLNAKETDYKRTLDSYRLEMEHKLSQKQEQLKAAEDRERSLHQRLASLKQSEQELHQQITNIQTSCAGRIQKAAEREQEVNERIKLLSKELDQLRTIKENNERDLRDKLNLSQDELAVLRTSHRSLNESAVGNLPRNSSSISNMEISRLQSEAESLRCVLELKQKEISKLTKQKEELLRDAEERSALQNKISLLESKNEMLQSELEIKSDKEKDFLRQMDEIQKAFNHETVKRTRLSYDNEALQWQLKQRSEQLHIVEAKLAELSASNEMSTNLGLISRSTLNGSSLANSTHVEDVSPPPSPVVKAVIEKTDSVSWVLQMDDETPEVAASKLVKRAGSFRSVERSPSTRRHLSVSANAAICNSNAVNSNNSMIGTGPHPLSQSMSATSVIREHSKEAANEFINRAQSRIRSKSVSVKGTETGQKSTKKLIRQHSGGNTRKIELTSNVWKDNLVTSSPYTVRPRSSNFKRESAGEHGDQEVLFRRSSPSSKLITCDTSSLNSGERLEMRSLPSHPSVHDLKGNKKCQEIQESAGEAMVSGTNSEDESCSASSDDMASSVSTSSAAASDSTSSSSSNQIKNPHISLEEVLLIKKINSLSATPMEVSWSEEGDTFANSSTL</sequence>
<keyword evidence="5" id="KW-1185">Reference proteome</keyword>
<dbReference type="InterPro" id="IPR051293">
    <property type="entry name" value="MTUS1/CCDC69"/>
</dbReference>
<name>A0A1A9WXR3_9MUSC</name>
<feature type="compositionally biased region" description="Polar residues" evidence="3">
    <location>
        <begin position="79"/>
        <end position="93"/>
    </location>
</feature>
<feature type="region of interest" description="Disordered" evidence="3">
    <location>
        <begin position="63"/>
        <end position="109"/>
    </location>
</feature>
<feature type="coiled-coil region" evidence="2">
    <location>
        <begin position="408"/>
        <end position="473"/>
    </location>
</feature>
<feature type="region of interest" description="Disordered" evidence="3">
    <location>
        <begin position="1"/>
        <end position="33"/>
    </location>
</feature>
<evidence type="ECO:0000313" key="4">
    <source>
        <dbReference type="EnsemblMetazoa" id="GBRI036386-PA"/>
    </source>
</evidence>
<keyword evidence="1 2" id="KW-0175">Coiled coil</keyword>
<feature type="compositionally biased region" description="Basic and acidic residues" evidence="3">
    <location>
        <begin position="777"/>
        <end position="789"/>
    </location>
</feature>
<reference evidence="4" key="2">
    <citation type="submission" date="2020-05" db="UniProtKB">
        <authorList>
            <consortium name="EnsemblMetazoa"/>
        </authorList>
    </citation>
    <scope>IDENTIFICATION</scope>
    <source>
        <strain evidence="4">IAEA</strain>
    </source>
</reference>
<feature type="compositionally biased region" description="Low complexity" evidence="3">
    <location>
        <begin position="809"/>
        <end position="836"/>
    </location>
</feature>
<dbReference type="AlphaFoldDB" id="A0A1A9WXR3"/>
<protein>
    <recommendedName>
        <fullName evidence="6">Microtubule-associated tumor suppressor 1</fullName>
    </recommendedName>
</protein>
<feature type="compositionally biased region" description="Basic and acidic residues" evidence="3">
    <location>
        <begin position="729"/>
        <end position="744"/>
    </location>
</feature>
<feature type="region of interest" description="Disordered" evidence="3">
    <location>
        <begin position="721"/>
        <end position="841"/>
    </location>
</feature>
<feature type="coiled-coil region" evidence="2">
    <location>
        <begin position="279"/>
        <end position="366"/>
    </location>
</feature>
<dbReference type="VEuPathDB" id="VectorBase:GBRI036386"/>
<dbReference type="EnsemblMetazoa" id="GBRI036386-RA">
    <property type="protein sequence ID" value="GBRI036386-PA"/>
    <property type="gene ID" value="GBRI036386"/>
</dbReference>
<dbReference type="STRING" id="37001.A0A1A9WXR3"/>
<feature type="compositionally biased region" description="Polar residues" evidence="3">
    <location>
        <begin position="747"/>
        <end position="763"/>
    </location>
</feature>
<dbReference type="GO" id="GO:0008017">
    <property type="term" value="F:microtubule binding"/>
    <property type="evidence" value="ECO:0007669"/>
    <property type="project" value="TreeGrafter"/>
</dbReference>
<dbReference type="Proteomes" id="UP000091820">
    <property type="component" value="Unassembled WGS sequence"/>
</dbReference>
<evidence type="ECO:0000256" key="2">
    <source>
        <dbReference type="SAM" id="Coils"/>
    </source>
</evidence>
<feature type="compositionally biased region" description="Polar residues" evidence="3">
    <location>
        <begin position="19"/>
        <end position="33"/>
    </location>
</feature>
<dbReference type="GO" id="GO:0005737">
    <property type="term" value="C:cytoplasm"/>
    <property type="evidence" value="ECO:0007669"/>
    <property type="project" value="TreeGrafter"/>
</dbReference>
<dbReference type="GO" id="GO:0005634">
    <property type="term" value="C:nucleus"/>
    <property type="evidence" value="ECO:0007669"/>
    <property type="project" value="TreeGrafter"/>
</dbReference>
<evidence type="ECO:0008006" key="6">
    <source>
        <dbReference type="Google" id="ProtNLM"/>
    </source>
</evidence>
<dbReference type="PANTHER" id="PTHR24200">
    <property type="entry name" value="TOUCAN, ISOFORM A"/>
    <property type="match status" value="1"/>
</dbReference>
<feature type="compositionally biased region" description="Polar residues" evidence="3">
    <location>
        <begin position="671"/>
        <end position="686"/>
    </location>
</feature>
<evidence type="ECO:0000313" key="5">
    <source>
        <dbReference type="Proteomes" id="UP000091820"/>
    </source>
</evidence>